<dbReference type="InterPro" id="IPR043504">
    <property type="entry name" value="Peptidase_S1_PA_chymotrypsin"/>
</dbReference>
<keyword evidence="1 5" id="KW-0645">Protease</keyword>
<dbReference type="PANTHER" id="PTHR24252">
    <property type="entry name" value="ACROSIN-RELATED"/>
    <property type="match status" value="1"/>
</dbReference>
<dbReference type="SUPFAM" id="SSF50494">
    <property type="entry name" value="Trypsin-like serine proteases"/>
    <property type="match status" value="1"/>
</dbReference>
<keyword evidence="3 5" id="KW-0720">Serine protease</keyword>
<keyword evidence="8" id="KW-1185">Reference proteome</keyword>
<accession>A0A8C3X651</accession>
<dbReference type="GO" id="GO:0004252">
    <property type="term" value="F:serine-type endopeptidase activity"/>
    <property type="evidence" value="ECO:0007669"/>
    <property type="project" value="InterPro"/>
</dbReference>
<dbReference type="PROSITE" id="PS50240">
    <property type="entry name" value="TRYPSIN_DOM"/>
    <property type="match status" value="1"/>
</dbReference>
<dbReference type="SMART" id="SM00020">
    <property type="entry name" value="Tryp_SPc"/>
    <property type="match status" value="1"/>
</dbReference>
<dbReference type="Ensembl" id="ENSCWAT00000026598.1">
    <property type="protein sequence ID" value="ENSCWAP00000024533.1"/>
    <property type="gene ID" value="ENSCWAG00000018635.1"/>
</dbReference>
<reference evidence="7" key="2">
    <citation type="submission" date="2025-09" db="UniProtKB">
        <authorList>
            <consortium name="Ensembl"/>
        </authorList>
    </citation>
    <scope>IDENTIFICATION</scope>
</reference>
<dbReference type="GO" id="GO:0005886">
    <property type="term" value="C:plasma membrane"/>
    <property type="evidence" value="ECO:0007669"/>
    <property type="project" value="Ensembl"/>
</dbReference>
<dbReference type="Gene3D" id="2.40.10.10">
    <property type="entry name" value="Trypsin-like serine proteases"/>
    <property type="match status" value="1"/>
</dbReference>
<evidence type="ECO:0000259" key="6">
    <source>
        <dbReference type="PROSITE" id="PS50240"/>
    </source>
</evidence>
<dbReference type="InterPro" id="IPR001254">
    <property type="entry name" value="Trypsin_dom"/>
</dbReference>
<dbReference type="CDD" id="cd00190">
    <property type="entry name" value="Tryp_SPc"/>
    <property type="match status" value="1"/>
</dbReference>
<protein>
    <submittedName>
        <fullName evidence="7">Serine protease 55</fullName>
    </submittedName>
</protein>
<feature type="domain" description="Peptidase S1" evidence="6">
    <location>
        <begin position="45"/>
        <end position="277"/>
    </location>
</feature>
<evidence type="ECO:0000256" key="3">
    <source>
        <dbReference type="ARBA" id="ARBA00022825"/>
    </source>
</evidence>
<organism evidence="7 8">
    <name type="scientific">Catagonus wagneri</name>
    <name type="common">Chacoan peccary</name>
    <dbReference type="NCBI Taxonomy" id="51154"/>
    <lineage>
        <taxon>Eukaryota</taxon>
        <taxon>Metazoa</taxon>
        <taxon>Chordata</taxon>
        <taxon>Craniata</taxon>
        <taxon>Vertebrata</taxon>
        <taxon>Euteleostomi</taxon>
        <taxon>Mammalia</taxon>
        <taxon>Eutheria</taxon>
        <taxon>Laurasiatheria</taxon>
        <taxon>Artiodactyla</taxon>
        <taxon>Suina</taxon>
        <taxon>Tayassuidae</taxon>
        <taxon>Catagonus</taxon>
    </lineage>
</organism>
<gene>
    <name evidence="7" type="primary">PRSS55</name>
</gene>
<dbReference type="GeneTree" id="ENSGT00940000156020"/>
<dbReference type="Pfam" id="PF00089">
    <property type="entry name" value="Trypsin"/>
    <property type="match status" value="1"/>
</dbReference>
<sequence>KASFSSPRAAAAFHRASRRFRPFPCHPSECGERLLFEGGARYSRIIGGIEAEVGEFPWLVSIQAGNEHFCGGTIISEWWIVSAAHCFMSEEIAPKELRVVLGTNSLISPSLDIKGVTQIILHKDFQKSYMDNDIALLLLDTPITFDNLKKPICLPKQPGPSTWHQCWVAGWGQIKTGIKQPMETELMKVPMTVMDWGECLKEFPKLTTNMLCAGYENESYDACQGDSGGPLVCTTQSDKRWYQVGIVSWGRSCGQKNSPGIYTLLENYTLWIKNVTEMEGRPFSAKKITGSLEQKPRSSRASQFSEPDSPRFWLLLCLLLSMLFEAIFYG</sequence>
<keyword evidence="2 5" id="KW-0378">Hydrolase</keyword>
<dbReference type="GO" id="GO:0030317">
    <property type="term" value="P:flagellated sperm motility"/>
    <property type="evidence" value="ECO:0007669"/>
    <property type="project" value="Ensembl"/>
</dbReference>
<dbReference type="PRINTS" id="PR00722">
    <property type="entry name" value="CHYMOTRYPSIN"/>
</dbReference>
<dbReference type="PROSITE" id="PS00134">
    <property type="entry name" value="TRYPSIN_HIS"/>
    <property type="match status" value="1"/>
</dbReference>
<dbReference type="PROSITE" id="PS00135">
    <property type="entry name" value="TRYPSIN_SER"/>
    <property type="match status" value="1"/>
</dbReference>
<dbReference type="GO" id="GO:0006508">
    <property type="term" value="P:proteolysis"/>
    <property type="evidence" value="ECO:0007669"/>
    <property type="project" value="UniProtKB-KW"/>
</dbReference>
<dbReference type="InterPro" id="IPR009003">
    <property type="entry name" value="Peptidase_S1_PA"/>
</dbReference>
<dbReference type="InterPro" id="IPR033116">
    <property type="entry name" value="TRYPSIN_SER"/>
</dbReference>
<evidence type="ECO:0000313" key="8">
    <source>
        <dbReference type="Proteomes" id="UP000694540"/>
    </source>
</evidence>
<dbReference type="InterPro" id="IPR001314">
    <property type="entry name" value="Peptidase_S1A"/>
</dbReference>
<dbReference type="AlphaFoldDB" id="A0A8C3X651"/>
<evidence type="ECO:0000313" key="7">
    <source>
        <dbReference type="Ensembl" id="ENSCWAP00000024533.1"/>
    </source>
</evidence>
<dbReference type="FunFam" id="2.40.10.10:FF:000006">
    <property type="entry name" value="Serine proteinase stubble"/>
    <property type="match status" value="1"/>
</dbReference>
<dbReference type="Proteomes" id="UP000694540">
    <property type="component" value="Unplaced"/>
</dbReference>
<proteinExistence type="predicted"/>
<dbReference type="GO" id="GO:0007339">
    <property type="term" value="P:binding of sperm to zona pellucida"/>
    <property type="evidence" value="ECO:0007669"/>
    <property type="project" value="Ensembl"/>
</dbReference>
<dbReference type="PANTHER" id="PTHR24252:SF17">
    <property type="entry name" value="SUPPRESSOR OF TUMORIGENICITY 14 PROTEIN HOMOLOG-RELATED"/>
    <property type="match status" value="1"/>
</dbReference>
<dbReference type="InterPro" id="IPR018114">
    <property type="entry name" value="TRYPSIN_HIS"/>
</dbReference>
<keyword evidence="4" id="KW-1015">Disulfide bond</keyword>
<reference evidence="7" key="1">
    <citation type="submission" date="2025-08" db="UniProtKB">
        <authorList>
            <consortium name="Ensembl"/>
        </authorList>
    </citation>
    <scope>IDENTIFICATION</scope>
</reference>
<dbReference type="GO" id="GO:0001669">
    <property type="term" value="C:acrosomal vesicle"/>
    <property type="evidence" value="ECO:0007669"/>
    <property type="project" value="Ensembl"/>
</dbReference>
<evidence type="ECO:0000256" key="2">
    <source>
        <dbReference type="ARBA" id="ARBA00022801"/>
    </source>
</evidence>
<evidence type="ECO:0000256" key="4">
    <source>
        <dbReference type="ARBA" id="ARBA00023157"/>
    </source>
</evidence>
<evidence type="ECO:0000256" key="5">
    <source>
        <dbReference type="RuleBase" id="RU363034"/>
    </source>
</evidence>
<evidence type="ECO:0000256" key="1">
    <source>
        <dbReference type="ARBA" id="ARBA00022670"/>
    </source>
</evidence>
<name>A0A8C3X651_9CETA</name>